<evidence type="ECO:0000313" key="3">
    <source>
        <dbReference type="EMBL" id="KAK6516883.1"/>
    </source>
</evidence>
<dbReference type="Gene3D" id="3.40.50.1580">
    <property type="entry name" value="Nucleoside phosphorylase domain"/>
    <property type="match status" value="1"/>
</dbReference>
<proteinExistence type="predicted"/>
<dbReference type="GO" id="GO:0009116">
    <property type="term" value="P:nucleoside metabolic process"/>
    <property type="evidence" value="ECO:0007669"/>
    <property type="project" value="InterPro"/>
</dbReference>
<reference evidence="3 4" key="1">
    <citation type="submission" date="2019-10" db="EMBL/GenBank/DDBJ databases">
        <authorList>
            <person name="Palmer J.M."/>
        </authorList>
    </citation>
    <scope>NUCLEOTIDE SEQUENCE [LARGE SCALE GENOMIC DNA]</scope>
    <source>
        <strain evidence="3 4">TWF506</strain>
    </source>
</reference>
<keyword evidence="1" id="KW-0812">Transmembrane</keyword>
<evidence type="ECO:0000256" key="1">
    <source>
        <dbReference type="SAM" id="Phobius"/>
    </source>
</evidence>
<keyword evidence="1" id="KW-1133">Transmembrane helix</keyword>
<dbReference type="PANTHER" id="PTHR46082">
    <property type="entry name" value="ATP/GTP-BINDING PROTEIN-RELATED"/>
    <property type="match status" value="1"/>
</dbReference>
<dbReference type="InterPro" id="IPR035994">
    <property type="entry name" value="Nucleoside_phosphorylase_sf"/>
</dbReference>
<accession>A0AAN8PM66</accession>
<dbReference type="Proteomes" id="UP001307849">
    <property type="component" value="Unassembled WGS sequence"/>
</dbReference>
<gene>
    <name evidence="3" type="ORF">TWF506_006767</name>
</gene>
<dbReference type="SUPFAM" id="SSF53167">
    <property type="entry name" value="Purine and uridine phosphorylases"/>
    <property type="match status" value="1"/>
</dbReference>
<organism evidence="3 4">
    <name type="scientific">Arthrobotrys conoides</name>
    <dbReference type="NCBI Taxonomy" id="74498"/>
    <lineage>
        <taxon>Eukaryota</taxon>
        <taxon>Fungi</taxon>
        <taxon>Dikarya</taxon>
        <taxon>Ascomycota</taxon>
        <taxon>Pezizomycotina</taxon>
        <taxon>Orbiliomycetes</taxon>
        <taxon>Orbiliales</taxon>
        <taxon>Orbiliaceae</taxon>
        <taxon>Arthrobotrys</taxon>
    </lineage>
</organism>
<feature type="domain" description="Nucleoside phosphorylase" evidence="2">
    <location>
        <begin position="20"/>
        <end position="307"/>
    </location>
</feature>
<evidence type="ECO:0000259" key="2">
    <source>
        <dbReference type="Pfam" id="PF01048"/>
    </source>
</evidence>
<dbReference type="EMBL" id="JAVHJM010000003">
    <property type="protein sequence ID" value="KAK6516883.1"/>
    <property type="molecule type" value="Genomic_DNA"/>
</dbReference>
<keyword evidence="1" id="KW-0472">Membrane</keyword>
<name>A0AAN8PM66_9PEZI</name>
<dbReference type="InterPro" id="IPR000845">
    <property type="entry name" value="Nucleoside_phosphorylase_d"/>
</dbReference>
<evidence type="ECO:0000313" key="4">
    <source>
        <dbReference type="Proteomes" id="UP001307849"/>
    </source>
</evidence>
<dbReference type="AlphaFoldDB" id="A0AAN8PM66"/>
<sequence>MSEASLPSKRRRLALQDYTVGWVCALPIEYAAATSMLDEEHEEPHNENDTNIYTLGRIFSRNVVIVCLPAGLIGSASATAAAIEMKAKFPKIQFGLLVGVGGGVPGGTTDIRLGDVVVSQPHLRHGGVVQYDFGKQYPNGFLRTGFLNTPPKYLLNAVSKLISNHIRGKNTFLDHLAAATSQPVFAREKARKDVLFKPTYTHVEGKMCKNCRKEEIIQRAPRPGQDYRIHYGTIASGSSLIRDAQTRDRLSSQLDGAICFEMEATGLMNHFPCLVIRGICDYADSHKNKLWQPYAAATAAACAKELLSIIPQAAGAQGKCSCSEKKPLFKT</sequence>
<keyword evidence="4" id="KW-1185">Reference proteome</keyword>
<dbReference type="Pfam" id="PF01048">
    <property type="entry name" value="PNP_UDP_1"/>
    <property type="match status" value="1"/>
</dbReference>
<protein>
    <recommendedName>
        <fullName evidence="2">Nucleoside phosphorylase domain-containing protein</fullName>
    </recommendedName>
</protein>
<dbReference type="GO" id="GO:0003824">
    <property type="term" value="F:catalytic activity"/>
    <property type="evidence" value="ECO:0007669"/>
    <property type="project" value="InterPro"/>
</dbReference>
<dbReference type="InterPro" id="IPR053137">
    <property type="entry name" value="NLR-like"/>
</dbReference>
<comment type="caution">
    <text evidence="3">The sequence shown here is derived from an EMBL/GenBank/DDBJ whole genome shotgun (WGS) entry which is preliminary data.</text>
</comment>
<dbReference type="PANTHER" id="PTHR46082:SF11">
    <property type="entry name" value="AAA+ ATPASE DOMAIN-CONTAINING PROTEIN-RELATED"/>
    <property type="match status" value="1"/>
</dbReference>
<feature type="transmembrane region" description="Helical" evidence="1">
    <location>
        <begin position="63"/>
        <end position="83"/>
    </location>
</feature>